<gene>
    <name evidence="2" type="ORF">ASPCADRAFT_151682</name>
</gene>
<dbReference type="PANTHER" id="PTHR31360">
    <property type="match status" value="1"/>
</dbReference>
<sequence>MSAEPENNLPGTCKTTKSTVLETGAKAIQDFKPVNNICAHLNAFHVYASDKTRCVEANHYCSHITEDIRQCLIYATPSANSPLIGIEYMITPKLFSTLPESEKALWHTHIYEVSSGMLIMPKSSSLVPDAAWDAAETSEMRDILPLYGKTYHLWQVDRGDKVPLGGPELMGSFLNEEGVRGVFGGREGGLEELVGERDKRFGVDFRDKADKRRGMVEEVLGGIERDGGMVCFVMMVMCDDNLNCNVCCMQTNQNDIEKSTVLLRYGLSPVVTTQPSIPIIKWGPSQAIVQGIPSQVMRCTIHLASLSTLTRSGVEFRQR</sequence>
<dbReference type="VEuPathDB" id="FungiDB:ASPCADRAFT_151682"/>
<evidence type="ECO:0000313" key="3">
    <source>
        <dbReference type="Proteomes" id="UP000188318"/>
    </source>
</evidence>
<evidence type="ECO:0008006" key="4">
    <source>
        <dbReference type="Google" id="ProtNLM"/>
    </source>
</evidence>
<dbReference type="PANTHER" id="PTHR31360:SF0">
    <property type="entry name" value="OIL BODY-ASSOCIATED PROTEIN 1B"/>
    <property type="match status" value="1"/>
</dbReference>
<evidence type="ECO:0000313" key="2">
    <source>
        <dbReference type="EMBL" id="OOF93206.1"/>
    </source>
</evidence>
<dbReference type="AlphaFoldDB" id="A0A1R3RFE0"/>
<dbReference type="InterPro" id="IPR010686">
    <property type="entry name" value="OBAP-like"/>
</dbReference>
<proteinExistence type="inferred from homology"/>
<dbReference type="Proteomes" id="UP000188318">
    <property type="component" value="Unassembled WGS sequence"/>
</dbReference>
<accession>A0A1R3RFE0</accession>
<protein>
    <recommendedName>
        <fullName evidence="4">DUF1264 domain protein</fullName>
    </recommendedName>
</protein>
<keyword evidence="3" id="KW-1185">Reference proteome</keyword>
<comment type="similarity">
    <text evidence="1">Belongs to the OBAP family.</text>
</comment>
<organism evidence="2 3">
    <name type="scientific">Aspergillus carbonarius (strain ITEM 5010)</name>
    <dbReference type="NCBI Taxonomy" id="602072"/>
    <lineage>
        <taxon>Eukaryota</taxon>
        <taxon>Fungi</taxon>
        <taxon>Dikarya</taxon>
        <taxon>Ascomycota</taxon>
        <taxon>Pezizomycotina</taxon>
        <taxon>Eurotiomycetes</taxon>
        <taxon>Eurotiomycetidae</taxon>
        <taxon>Eurotiales</taxon>
        <taxon>Aspergillaceae</taxon>
        <taxon>Aspergillus</taxon>
        <taxon>Aspergillus subgen. Circumdati</taxon>
    </lineage>
</organism>
<dbReference type="EMBL" id="KV907505">
    <property type="protein sequence ID" value="OOF93206.1"/>
    <property type="molecule type" value="Genomic_DNA"/>
</dbReference>
<dbReference type="Pfam" id="PF06884">
    <property type="entry name" value="DUF1264"/>
    <property type="match status" value="1"/>
</dbReference>
<dbReference type="OrthoDB" id="1901244at2759"/>
<reference evidence="3" key="1">
    <citation type="journal article" date="2017" name="Genome Biol.">
        <title>Comparative genomics reveals high biological diversity and specific adaptations in the industrially and medically important fungal genus Aspergillus.</title>
        <authorList>
            <person name="de Vries R.P."/>
            <person name="Riley R."/>
            <person name="Wiebenga A."/>
            <person name="Aguilar-Osorio G."/>
            <person name="Amillis S."/>
            <person name="Uchima C.A."/>
            <person name="Anderluh G."/>
            <person name="Asadollahi M."/>
            <person name="Askin M."/>
            <person name="Barry K."/>
            <person name="Battaglia E."/>
            <person name="Bayram O."/>
            <person name="Benocci T."/>
            <person name="Braus-Stromeyer S.A."/>
            <person name="Caldana C."/>
            <person name="Canovas D."/>
            <person name="Cerqueira G.C."/>
            <person name="Chen F."/>
            <person name="Chen W."/>
            <person name="Choi C."/>
            <person name="Clum A."/>
            <person name="Dos Santos R.A."/>
            <person name="Damasio A.R."/>
            <person name="Diallinas G."/>
            <person name="Emri T."/>
            <person name="Fekete E."/>
            <person name="Flipphi M."/>
            <person name="Freyberg S."/>
            <person name="Gallo A."/>
            <person name="Gournas C."/>
            <person name="Habgood R."/>
            <person name="Hainaut M."/>
            <person name="Harispe M.L."/>
            <person name="Henrissat B."/>
            <person name="Hilden K.S."/>
            <person name="Hope R."/>
            <person name="Hossain A."/>
            <person name="Karabika E."/>
            <person name="Karaffa L."/>
            <person name="Karanyi Z."/>
            <person name="Krasevec N."/>
            <person name="Kuo A."/>
            <person name="Kusch H."/>
            <person name="LaButti K."/>
            <person name="Lagendijk E.L."/>
            <person name="Lapidus A."/>
            <person name="Levasseur A."/>
            <person name="Lindquist E."/>
            <person name="Lipzen A."/>
            <person name="Logrieco A.F."/>
            <person name="MacCabe A."/>
            <person name="Maekelae M.R."/>
            <person name="Malavazi I."/>
            <person name="Melin P."/>
            <person name="Meyer V."/>
            <person name="Mielnichuk N."/>
            <person name="Miskei M."/>
            <person name="Molnar A.P."/>
            <person name="Mule G."/>
            <person name="Ngan C.Y."/>
            <person name="Orejas M."/>
            <person name="Orosz E."/>
            <person name="Ouedraogo J.P."/>
            <person name="Overkamp K.M."/>
            <person name="Park H.-S."/>
            <person name="Perrone G."/>
            <person name="Piumi F."/>
            <person name="Punt P.J."/>
            <person name="Ram A.F."/>
            <person name="Ramon A."/>
            <person name="Rauscher S."/>
            <person name="Record E."/>
            <person name="Riano-Pachon D.M."/>
            <person name="Robert V."/>
            <person name="Roehrig J."/>
            <person name="Ruller R."/>
            <person name="Salamov A."/>
            <person name="Salih N.S."/>
            <person name="Samson R.A."/>
            <person name="Sandor E."/>
            <person name="Sanguinetti M."/>
            <person name="Schuetze T."/>
            <person name="Sepcic K."/>
            <person name="Shelest E."/>
            <person name="Sherlock G."/>
            <person name="Sophianopoulou V."/>
            <person name="Squina F.M."/>
            <person name="Sun H."/>
            <person name="Susca A."/>
            <person name="Todd R.B."/>
            <person name="Tsang A."/>
            <person name="Unkles S.E."/>
            <person name="van de Wiele N."/>
            <person name="van Rossen-Uffink D."/>
            <person name="Oliveira J.V."/>
            <person name="Vesth T.C."/>
            <person name="Visser J."/>
            <person name="Yu J.-H."/>
            <person name="Zhou M."/>
            <person name="Andersen M.R."/>
            <person name="Archer D.B."/>
            <person name="Baker S.E."/>
            <person name="Benoit I."/>
            <person name="Brakhage A.A."/>
            <person name="Braus G.H."/>
            <person name="Fischer R."/>
            <person name="Frisvad J.C."/>
            <person name="Goldman G.H."/>
            <person name="Houbraken J."/>
            <person name="Oakley B."/>
            <person name="Pocsi I."/>
            <person name="Scazzocchio C."/>
            <person name="Seiboth B."/>
            <person name="vanKuyk P.A."/>
            <person name="Wortman J."/>
            <person name="Dyer P.S."/>
            <person name="Grigoriev I.V."/>
        </authorList>
    </citation>
    <scope>NUCLEOTIDE SEQUENCE [LARGE SCALE GENOMIC DNA]</scope>
    <source>
        <strain evidence="3">ITEM 5010</strain>
    </source>
</reference>
<dbReference type="STRING" id="602072.A0A1R3RFE0"/>
<name>A0A1R3RFE0_ASPC5</name>
<evidence type="ECO:0000256" key="1">
    <source>
        <dbReference type="ARBA" id="ARBA00009740"/>
    </source>
</evidence>